<keyword evidence="6 9" id="KW-1133">Transmembrane helix</keyword>
<evidence type="ECO:0000256" key="3">
    <source>
        <dbReference type="ARBA" id="ARBA00022475"/>
    </source>
</evidence>
<keyword evidence="2 9" id="KW-0813">Transport</keyword>
<dbReference type="InterPro" id="IPR007387">
    <property type="entry name" value="TRAP_DctQ"/>
</dbReference>
<evidence type="ECO:0000256" key="7">
    <source>
        <dbReference type="ARBA" id="ARBA00023136"/>
    </source>
</evidence>
<evidence type="ECO:0000313" key="11">
    <source>
        <dbReference type="EMBL" id="MFC3144668.1"/>
    </source>
</evidence>
<dbReference type="RefSeq" id="WP_275633633.1">
    <property type="nucleotide sequence ID" value="NZ_JARGYD010000006.1"/>
</dbReference>
<evidence type="ECO:0000256" key="1">
    <source>
        <dbReference type="ARBA" id="ARBA00004429"/>
    </source>
</evidence>
<evidence type="ECO:0000256" key="5">
    <source>
        <dbReference type="ARBA" id="ARBA00022692"/>
    </source>
</evidence>
<keyword evidence="12" id="KW-1185">Reference proteome</keyword>
<proteinExistence type="inferred from homology"/>
<dbReference type="Proteomes" id="UP001595632">
    <property type="component" value="Unassembled WGS sequence"/>
</dbReference>
<feature type="transmembrane region" description="Helical" evidence="9">
    <location>
        <begin position="53"/>
        <end position="77"/>
    </location>
</feature>
<feature type="transmembrane region" description="Helical" evidence="9">
    <location>
        <begin position="98"/>
        <end position="116"/>
    </location>
</feature>
<organism evidence="11 12">
    <name type="scientific">Psychromarinibacter halotolerans</name>
    <dbReference type="NCBI Taxonomy" id="1775175"/>
    <lineage>
        <taxon>Bacteria</taxon>
        <taxon>Pseudomonadati</taxon>
        <taxon>Pseudomonadota</taxon>
        <taxon>Alphaproteobacteria</taxon>
        <taxon>Rhodobacterales</taxon>
        <taxon>Paracoccaceae</taxon>
        <taxon>Psychromarinibacter</taxon>
    </lineage>
</organism>
<evidence type="ECO:0000313" key="12">
    <source>
        <dbReference type="Proteomes" id="UP001595632"/>
    </source>
</evidence>
<keyword evidence="3" id="KW-1003">Cell membrane</keyword>
<keyword evidence="4 9" id="KW-0997">Cell inner membrane</keyword>
<name>A0ABV7GWI8_9RHOB</name>
<feature type="domain" description="Tripartite ATP-independent periplasmic transporters DctQ component" evidence="10">
    <location>
        <begin position="27"/>
        <end position="171"/>
    </location>
</feature>
<evidence type="ECO:0000259" key="10">
    <source>
        <dbReference type="Pfam" id="PF04290"/>
    </source>
</evidence>
<evidence type="ECO:0000256" key="4">
    <source>
        <dbReference type="ARBA" id="ARBA00022519"/>
    </source>
</evidence>
<dbReference type="EMBL" id="JBHRTB010000010">
    <property type="protein sequence ID" value="MFC3144668.1"/>
    <property type="molecule type" value="Genomic_DNA"/>
</dbReference>
<evidence type="ECO:0000256" key="2">
    <source>
        <dbReference type="ARBA" id="ARBA00022448"/>
    </source>
</evidence>
<keyword evidence="7 9" id="KW-0472">Membrane</keyword>
<comment type="similarity">
    <text evidence="8 9">Belongs to the TRAP transporter small permease family.</text>
</comment>
<feature type="transmembrane region" description="Helical" evidence="9">
    <location>
        <begin position="148"/>
        <end position="167"/>
    </location>
</feature>
<protein>
    <recommendedName>
        <fullName evidence="9">TRAP transporter small permease protein</fullName>
    </recommendedName>
</protein>
<comment type="subunit">
    <text evidence="9">The complex comprises the extracytoplasmic solute receptor protein and the two transmembrane proteins.</text>
</comment>
<evidence type="ECO:0000256" key="8">
    <source>
        <dbReference type="ARBA" id="ARBA00038436"/>
    </source>
</evidence>
<accession>A0ABV7GWI8</accession>
<reference evidence="12" key="1">
    <citation type="journal article" date="2019" name="Int. J. Syst. Evol. Microbiol.">
        <title>The Global Catalogue of Microorganisms (GCM) 10K type strain sequencing project: providing services to taxonomists for standard genome sequencing and annotation.</title>
        <authorList>
            <consortium name="The Broad Institute Genomics Platform"/>
            <consortium name="The Broad Institute Genome Sequencing Center for Infectious Disease"/>
            <person name="Wu L."/>
            <person name="Ma J."/>
        </authorList>
    </citation>
    <scope>NUCLEOTIDE SEQUENCE [LARGE SCALE GENOMIC DNA]</scope>
    <source>
        <strain evidence="12">KCTC 52366</strain>
    </source>
</reference>
<dbReference type="InterPro" id="IPR055348">
    <property type="entry name" value="DctQ"/>
</dbReference>
<dbReference type="PANTHER" id="PTHR35011">
    <property type="entry name" value="2,3-DIKETO-L-GULONATE TRAP TRANSPORTER SMALL PERMEASE PROTEIN YIAM"/>
    <property type="match status" value="1"/>
</dbReference>
<dbReference type="PANTHER" id="PTHR35011:SF2">
    <property type="entry name" value="2,3-DIKETO-L-GULONATE TRAP TRANSPORTER SMALL PERMEASE PROTEIN YIAM"/>
    <property type="match status" value="1"/>
</dbReference>
<evidence type="ECO:0000256" key="6">
    <source>
        <dbReference type="ARBA" id="ARBA00022989"/>
    </source>
</evidence>
<comment type="function">
    <text evidence="9">Part of the tripartite ATP-independent periplasmic (TRAP) transport system.</text>
</comment>
<dbReference type="Pfam" id="PF04290">
    <property type="entry name" value="DctQ"/>
    <property type="match status" value="1"/>
</dbReference>
<sequence length="185" mass="21468">MRQTLHILRRVADGIAGLMMAAMFATFIIQIVVRYSARLSWVPETFPFLAPSNYGWTLEFCLLLWVMLIFFGNAFVVRDRDHVTFDIIYNTVRPNVRRVFAIVGGLALCVALVLSIEPTWDRFAILRLKRTATLSQVFGDWIRMRDIYSVYILFLVAVSLRYAWYVVQAFRKAPEVETHLPEGQE</sequence>
<comment type="subcellular location">
    <subcellularLocation>
        <location evidence="1 9">Cell inner membrane</location>
        <topology evidence="1 9">Multi-pass membrane protein</topology>
    </subcellularLocation>
</comment>
<gene>
    <name evidence="11" type="ORF">ACFOGP_18235</name>
</gene>
<comment type="caution">
    <text evidence="11">The sequence shown here is derived from an EMBL/GenBank/DDBJ whole genome shotgun (WGS) entry which is preliminary data.</text>
</comment>
<keyword evidence="5 9" id="KW-0812">Transmembrane</keyword>
<evidence type="ECO:0000256" key="9">
    <source>
        <dbReference type="RuleBase" id="RU369079"/>
    </source>
</evidence>
<feature type="transmembrane region" description="Helical" evidence="9">
    <location>
        <begin position="12"/>
        <end position="33"/>
    </location>
</feature>